<dbReference type="RefSeq" id="WP_023789414.1">
    <property type="nucleotide sequence ID" value="NC_022998.1"/>
</dbReference>
<proteinExistence type="predicted"/>
<evidence type="ECO:0000313" key="1">
    <source>
        <dbReference type="EMBL" id="AHB36383.1"/>
    </source>
</evidence>
<dbReference type="EMBL" id="CP006682">
    <property type="protein sequence ID" value="AHB36383.1"/>
    <property type="molecule type" value="Genomic_DNA"/>
</dbReference>
<dbReference type="STRING" id="1276258.SAPIS_v1c05380"/>
<gene>
    <name evidence="1" type="ORF">SAPIS_v1c05380</name>
</gene>
<dbReference type="AlphaFoldDB" id="V5RIS3"/>
<evidence type="ECO:0000313" key="2">
    <source>
        <dbReference type="Proteomes" id="UP000018550"/>
    </source>
</evidence>
<reference evidence="1 2" key="1">
    <citation type="journal article" date="2014" name="Genome Announc.">
        <title>Complete Genome Sequence of Spiroplasma apis B31T (ATCC 33834), a Bacterium Associated with May Disease of Honeybees (Apis mellifera).</title>
        <authorList>
            <person name="Ku C."/>
            <person name="Lo W.S."/>
            <person name="Chen L.L."/>
            <person name="Kuo C.H."/>
        </authorList>
    </citation>
    <scope>NUCLEOTIDE SEQUENCE [LARGE SCALE GENOMIC DNA]</scope>
    <source>
        <strain evidence="1">B31</strain>
    </source>
</reference>
<dbReference type="HOGENOM" id="CLU_852347_0_0_14"/>
<dbReference type="KEGG" id="sapi:SAPIS_v1c05380"/>
<accession>V5RIS3</accession>
<name>V5RIS3_SPIAP</name>
<organism evidence="1 2">
    <name type="scientific">Spiroplasma apis B31</name>
    <dbReference type="NCBI Taxonomy" id="1276258"/>
    <lineage>
        <taxon>Bacteria</taxon>
        <taxon>Bacillati</taxon>
        <taxon>Mycoplasmatota</taxon>
        <taxon>Mollicutes</taxon>
        <taxon>Entomoplasmatales</taxon>
        <taxon>Spiroplasmataceae</taxon>
        <taxon>Spiroplasma</taxon>
    </lineage>
</organism>
<dbReference type="OrthoDB" id="388251at2"/>
<dbReference type="Proteomes" id="UP000018550">
    <property type="component" value="Chromosome"/>
</dbReference>
<dbReference type="PATRIC" id="fig|1276258.3.peg.545"/>
<sequence>MEQLSYEKKVQAILEKFLEYNKINKDIKRFGIFNSFSVSHQFDQGKLYFEMRNTDDEDQLLVTSASSEQSIMINIENDKEFNWLIKTMNRFIEKSKISMKKARELAKPQVGILVYDEFTDSYYLNPTSGPVLLKSKEIAKEIASTRIDIFGIFINLRSILIEKDRVSEIIGDSLDVVCEKSKEKINKIIDIETRLRKIEGIPRCICFYKEDNDTIYFESFVTTDFGLEIEEYNKINENNLKVNKTIASEVENMYNYIGLVEDISLQMIEIARDLISKNDPRMYVQDKTTKLWILTTEGRNTMQNLNIMDFLNNDISEINFEIN</sequence>
<protein>
    <submittedName>
        <fullName evidence="1">Uncharacterized protein</fullName>
    </submittedName>
</protein>
<keyword evidence="2" id="KW-1185">Reference proteome</keyword>